<sequence>MAGLPEESADQSQAHGCGSYPFSFPSQPPDIRNWFSSYQYESPEVPELDADPDGSETQDPSEYRAPGHSFLKHASKAGATALKGDCFGSKSGHDEVSATREVLPIGRSTVEQGTKRKRSLRELFGAGFLDDHGEDTHTETRVQVLSPVQRTAVDPMCNFNWIGLQNRKHNDGSAPEHSELLVDSDGTIIAETQENLLGGQETNDNKQPVNCGGNFNWIGLQNRNCNHGGAAINSDLPPDSNSTIIAETQENHPGSQETDHSKQPVNCAGNFNWIGLRNTKHNYEGATEHSELPVDSDATILAETQENPTGCQETDQSKWPVNCAGNFNWIGLRNRIHNFEGTVEHSELLADSDSTIIAETQENPPGGQVSDRRKRLVNCGGTGLAYIEEGLLEDGIEHINLPVNSYSKGLAGAEKPKRKLRDLFGAGFLDDPDEANNSETRVVSAVQRNAVEPLSNCNAAGLPHIGQIHEGSAGCSELPADCNVISSAETQENLPGGQVTENNRLPVSCGGTSLAAETEEGFLEDVIKHSRLSADSHSTCPDDIGKAGIDHGIVDASYNGIGSAVTEERSGGDEADRSKPTLNHKKAEETVAADGFIAVRRKVKPAEECRANKTPKPSRVRERATLQENRGILGTQIARDHTRSPLSDRTNLSEALAAPAPEISGKWKCPSKGKPYLAPPMKQLRLEQWLRRGN</sequence>
<organism evidence="1 2">
    <name type="scientific">Avena sativa</name>
    <name type="common">Oat</name>
    <dbReference type="NCBI Taxonomy" id="4498"/>
    <lineage>
        <taxon>Eukaryota</taxon>
        <taxon>Viridiplantae</taxon>
        <taxon>Streptophyta</taxon>
        <taxon>Embryophyta</taxon>
        <taxon>Tracheophyta</taxon>
        <taxon>Spermatophyta</taxon>
        <taxon>Magnoliopsida</taxon>
        <taxon>Liliopsida</taxon>
        <taxon>Poales</taxon>
        <taxon>Poaceae</taxon>
        <taxon>BOP clade</taxon>
        <taxon>Pooideae</taxon>
        <taxon>Poodae</taxon>
        <taxon>Poeae</taxon>
        <taxon>Poeae Chloroplast Group 1 (Aveneae type)</taxon>
        <taxon>Aveninae</taxon>
        <taxon>Avena</taxon>
    </lineage>
</organism>
<evidence type="ECO:0000313" key="1">
    <source>
        <dbReference type="EnsemblPlants" id="AVESA.00010b.r2.2DG0366790.1.CDS"/>
    </source>
</evidence>
<reference evidence="1" key="1">
    <citation type="submission" date="2021-05" db="EMBL/GenBank/DDBJ databases">
        <authorList>
            <person name="Scholz U."/>
            <person name="Mascher M."/>
            <person name="Fiebig A."/>
        </authorList>
    </citation>
    <scope>NUCLEOTIDE SEQUENCE [LARGE SCALE GENOMIC DNA]</scope>
</reference>
<dbReference type="Proteomes" id="UP001732700">
    <property type="component" value="Chromosome 2D"/>
</dbReference>
<proteinExistence type="predicted"/>
<accession>A0ACD5V252</accession>
<reference evidence="1" key="2">
    <citation type="submission" date="2025-09" db="UniProtKB">
        <authorList>
            <consortium name="EnsemblPlants"/>
        </authorList>
    </citation>
    <scope>IDENTIFICATION</scope>
</reference>
<dbReference type="EnsemblPlants" id="AVESA.00010b.r2.2DG0366790.1">
    <property type="protein sequence ID" value="AVESA.00010b.r2.2DG0366790.1.CDS"/>
    <property type="gene ID" value="AVESA.00010b.r2.2DG0366790"/>
</dbReference>
<protein>
    <submittedName>
        <fullName evidence="1">Uncharacterized protein</fullName>
    </submittedName>
</protein>
<keyword evidence="2" id="KW-1185">Reference proteome</keyword>
<name>A0ACD5V252_AVESA</name>
<evidence type="ECO:0000313" key="2">
    <source>
        <dbReference type="Proteomes" id="UP001732700"/>
    </source>
</evidence>